<dbReference type="Gene3D" id="3.90.930.12">
    <property type="entry name" value="Ribosomal protein L6, alpha-beta domain"/>
    <property type="match status" value="2"/>
</dbReference>
<dbReference type="InterPro" id="IPR020040">
    <property type="entry name" value="Ribosomal_uL6_a/b-dom"/>
</dbReference>
<accession>W3VV52</accession>
<dbReference type="InterPro" id="IPR002358">
    <property type="entry name" value="Ribosomal_uL6_CS"/>
</dbReference>
<proteinExistence type="inferred from homology"/>
<dbReference type="SUPFAM" id="SSF56053">
    <property type="entry name" value="Ribosomal protein L6"/>
    <property type="match status" value="2"/>
</dbReference>
<dbReference type="GO" id="GO:0003735">
    <property type="term" value="F:structural constituent of ribosome"/>
    <property type="evidence" value="ECO:0007669"/>
    <property type="project" value="InterPro"/>
</dbReference>
<evidence type="ECO:0000256" key="3">
    <source>
        <dbReference type="ARBA" id="ARBA00023274"/>
    </source>
</evidence>
<name>W3VV52_MOEAP</name>
<reference evidence="5 6" key="1">
    <citation type="journal article" date="2014" name="Genome Announc.">
        <title>Genome sequence of the basidiomycetous fungus Pseudozyma aphidis DSM70725, an efficient producer of biosurfactant mannosylerythritol lipids.</title>
        <authorList>
            <person name="Lorenz S."/>
            <person name="Guenther M."/>
            <person name="Grumaz C."/>
            <person name="Rupp S."/>
            <person name="Zibek S."/>
            <person name="Sohn K."/>
        </authorList>
    </citation>
    <scope>NUCLEOTIDE SEQUENCE [LARGE SCALE GENOMIC DNA]</scope>
    <source>
        <strain evidence="6">ATCC 32657 / CBS 517.83 / DSM 70725 / JCM 10318 / NBRC 10182 / NRRL Y-7954 / St-0401</strain>
    </source>
</reference>
<dbReference type="GO" id="GO:0019843">
    <property type="term" value="F:rRNA binding"/>
    <property type="evidence" value="ECO:0007669"/>
    <property type="project" value="InterPro"/>
</dbReference>
<dbReference type="Pfam" id="PF00347">
    <property type="entry name" value="Ribosomal_L6"/>
    <property type="match status" value="1"/>
</dbReference>
<evidence type="ECO:0000256" key="1">
    <source>
        <dbReference type="ARBA" id="ARBA00009356"/>
    </source>
</evidence>
<keyword evidence="3" id="KW-0687">Ribonucleoprotein</keyword>
<dbReference type="OrthoDB" id="540873at2759"/>
<dbReference type="HOGENOM" id="CLU_553332_0_0_1"/>
<evidence type="ECO:0000313" key="6">
    <source>
        <dbReference type="Proteomes" id="UP000019462"/>
    </source>
</evidence>
<dbReference type="PROSITE" id="PS00525">
    <property type="entry name" value="RIBOSOMAL_L6_1"/>
    <property type="match status" value="1"/>
</dbReference>
<evidence type="ECO:0000259" key="4">
    <source>
        <dbReference type="Pfam" id="PF00347"/>
    </source>
</evidence>
<feature type="domain" description="Large ribosomal subunit protein uL6 alpha-beta" evidence="4">
    <location>
        <begin position="417"/>
        <end position="478"/>
    </location>
</feature>
<dbReference type="GO" id="GO:0005762">
    <property type="term" value="C:mitochondrial large ribosomal subunit"/>
    <property type="evidence" value="ECO:0007669"/>
    <property type="project" value="TreeGrafter"/>
</dbReference>
<dbReference type="InterPro" id="IPR000702">
    <property type="entry name" value="Ribosomal_uL6-like"/>
</dbReference>
<comment type="caution">
    <text evidence="5">The sequence shown here is derived from an EMBL/GenBank/DDBJ whole genome shotgun (WGS) entry which is preliminary data.</text>
</comment>
<dbReference type="GO" id="GO:0006412">
    <property type="term" value="P:translation"/>
    <property type="evidence" value="ECO:0007669"/>
    <property type="project" value="InterPro"/>
</dbReference>
<keyword evidence="2" id="KW-0689">Ribosomal protein</keyword>
<dbReference type="PANTHER" id="PTHR11655">
    <property type="entry name" value="60S/50S RIBOSOMAL PROTEIN L6/L9"/>
    <property type="match status" value="1"/>
</dbReference>
<dbReference type="AlphaFoldDB" id="W3VV52"/>
<protein>
    <recommendedName>
        <fullName evidence="4">Large ribosomal subunit protein uL6 alpha-beta domain-containing protein</fullName>
    </recommendedName>
</protein>
<dbReference type="PANTHER" id="PTHR11655:SF14">
    <property type="entry name" value="LARGE RIBOSOMAL SUBUNIT PROTEIN UL6M"/>
    <property type="match status" value="1"/>
</dbReference>
<dbReference type="Proteomes" id="UP000019462">
    <property type="component" value="Unassembled WGS sequence"/>
</dbReference>
<keyword evidence="6" id="KW-1185">Reference proteome</keyword>
<evidence type="ECO:0000256" key="2">
    <source>
        <dbReference type="ARBA" id="ARBA00022980"/>
    </source>
</evidence>
<gene>
    <name evidence="5" type="ORF">PaG_00612</name>
</gene>
<comment type="similarity">
    <text evidence="1">Belongs to the universal ribosomal protein uL6 family.</text>
</comment>
<sequence length="493" mass="52954">MPFIYLRCYSAGVASATDRAEAVAARAQQCDETSCATVADDYNAATLFHPPTSPLQKIERLKWLILSLDGICGERVVVESRARYGDDQATPSGRTLAFEPALQAAVLVPDSALEAGHCGEVPAVSSAVCRAAQIQSSGPDAQSGERGCAQIGLGGHRHLDYRFPTILHRSARPSAHSIHLRILASHRIASALVATPLDIMVAPTASGSSLARQVGGMLLSSSRVATTSALPRYAFSLSVRHSHVGSAPLDLPTSTSIEILPFPPHPNPSRPLLPSLRHARSALVKGPKGEVVVPLHECVTLLNASKPVAVGSTLESARITLSIKDDSSKKQRGTWGLTRSLLHNALVGVSEGHTVSLKLVGVGYRASIEPDPLPRTSKLDIALASSKSFFLSEAAKQAEVERAERIKQEAEKQGPNQRLHIRLGYSHPVLIPVPYGVQVQIPQPNRIVIKGADREQLGLFASQIRSWRKPEPYKGKGIFVDDETIRLKTAKKK</sequence>
<organism evidence="5 6">
    <name type="scientific">Moesziomyces aphidis</name>
    <name type="common">Pseudozyma aphidis</name>
    <dbReference type="NCBI Taxonomy" id="84754"/>
    <lineage>
        <taxon>Eukaryota</taxon>
        <taxon>Fungi</taxon>
        <taxon>Dikarya</taxon>
        <taxon>Basidiomycota</taxon>
        <taxon>Ustilaginomycotina</taxon>
        <taxon>Ustilaginomycetes</taxon>
        <taxon>Ustilaginales</taxon>
        <taxon>Ustilaginaceae</taxon>
        <taxon>Moesziomyces</taxon>
    </lineage>
</organism>
<evidence type="ECO:0000313" key="5">
    <source>
        <dbReference type="EMBL" id="ETS64666.1"/>
    </source>
</evidence>
<dbReference type="InterPro" id="IPR036789">
    <property type="entry name" value="Ribosomal_uL6-like_a/b-dom_sf"/>
</dbReference>
<dbReference type="EMBL" id="AWNI01000004">
    <property type="protein sequence ID" value="ETS64666.1"/>
    <property type="molecule type" value="Genomic_DNA"/>
</dbReference>